<keyword evidence="6" id="KW-0482">Metalloprotease</keyword>
<evidence type="ECO:0000256" key="5">
    <source>
        <dbReference type="ARBA" id="ARBA00022833"/>
    </source>
</evidence>
<dbReference type="PANTHER" id="PTHR43690:SF18">
    <property type="entry name" value="INSULIN-DEGRADING ENZYME-RELATED"/>
    <property type="match status" value="1"/>
</dbReference>
<dbReference type="OrthoDB" id="952271at2759"/>
<keyword evidence="4" id="KW-0378">Hydrolase</keyword>
<protein>
    <submittedName>
        <fullName evidence="9">Insulin degrading enzyme</fullName>
    </submittedName>
</protein>
<dbReference type="PANTHER" id="PTHR43690">
    <property type="entry name" value="NARDILYSIN"/>
    <property type="match status" value="1"/>
</dbReference>
<organism evidence="9 10">
    <name type="scientific">Dorcoceras hygrometricum</name>
    <dbReference type="NCBI Taxonomy" id="472368"/>
    <lineage>
        <taxon>Eukaryota</taxon>
        <taxon>Viridiplantae</taxon>
        <taxon>Streptophyta</taxon>
        <taxon>Embryophyta</taxon>
        <taxon>Tracheophyta</taxon>
        <taxon>Spermatophyta</taxon>
        <taxon>Magnoliopsida</taxon>
        <taxon>eudicotyledons</taxon>
        <taxon>Gunneridae</taxon>
        <taxon>Pentapetalae</taxon>
        <taxon>asterids</taxon>
        <taxon>lamiids</taxon>
        <taxon>Lamiales</taxon>
        <taxon>Gesneriaceae</taxon>
        <taxon>Didymocarpoideae</taxon>
        <taxon>Trichosporeae</taxon>
        <taxon>Loxocarpinae</taxon>
        <taxon>Dorcoceras</taxon>
    </lineage>
</organism>
<feature type="domain" description="Peptidase M16 middle/third" evidence="8">
    <location>
        <begin position="76"/>
        <end position="192"/>
    </location>
</feature>
<dbReference type="GO" id="GO:0046872">
    <property type="term" value="F:metal ion binding"/>
    <property type="evidence" value="ECO:0007669"/>
    <property type="project" value="UniProtKB-KW"/>
</dbReference>
<evidence type="ECO:0000256" key="3">
    <source>
        <dbReference type="ARBA" id="ARBA00022723"/>
    </source>
</evidence>
<dbReference type="GO" id="GO:0051603">
    <property type="term" value="P:proteolysis involved in protein catabolic process"/>
    <property type="evidence" value="ECO:0007669"/>
    <property type="project" value="TreeGrafter"/>
</dbReference>
<dbReference type="InterPro" id="IPR007863">
    <property type="entry name" value="Peptidase_M16_C"/>
</dbReference>
<dbReference type="GO" id="GO:0004222">
    <property type="term" value="F:metalloendopeptidase activity"/>
    <property type="evidence" value="ECO:0007669"/>
    <property type="project" value="TreeGrafter"/>
</dbReference>
<dbReference type="GO" id="GO:0005829">
    <property type="term" value="C:cytosol"/>
    <property type="evidence" value="ECO:0007669"/>
    <property type="project" value="TreeGrafter"/>
</dbReference>
<dbReference type="FunFam" id="3.30.830.10:FF:000005">
    <property type="entry name" value="nardilysin isoform X1"/>
    <property type="match status" value="1"/>
</dbReference>
<keyword evidence="10" id="KW-1185">Reference proteome</keyword>
<evidence type="ECO:0000259" key="8">
    <source>
        <dbReference type="Pfam" id="PF16187"/>
    </source>
</evidence>
<dbReference type="SUPFAM" id="SSF63411">
    <property type="entry name" value="LuxS/MPP-like metallohydrolase"/>
    <property type="match status" value="1"/>
</dbReference>
<dbReference type="GO" id="GO:0005739">
    <property type="term" value="C:mitochondrion"/>
    <property type="evidence" value="ECO:0007669"/>
    <property type="project" value="TreeGrafter"/>
</dbReference>
<evidence type="ECO:0000256" key="4">
    <source>
        <dbReference type="ARBA" id="ARBA00022801"/>
    </source>
</evidence>
<keyword evidence="3" id="KW-0479">Metal-binding</keyword>
<keyword evidence="5" id="KW-0862">Zinc</keyword>
<reference evidence="9 10" key="1">
    <citation type="journal article" date="2015" name="Proc. Natl. Acad. Sci. U.S.A.">
        <title>The resurrection genome of Boea hygrometrica: A blueprint for survival of dehydration.</title>
        <authorList>
            <person name="Xiao L."/>
            <person name="Yang G."/>
            <person name="Zhang L."/>
            <person name="Yang X."/>
            <person name="Zhao S."/>
            <person name="Ji Z."/>
            <person name="Zhou Q."/>
            <person name="Hu M."/>
            <person name="Wang Y."/>
            <person name="Chen M."/>
            <person name="Xu Y."/>
            <person name="Jin H."/>
            <person name="Xiao X."/>
            <person name="Hu G."/>
            <person name="Bao F."/>
            <person name="Hu Y."/>
            <person name="Wan P."/>
            <person name="Li L."/>
            <person name="Deng X."/>
            <person name="Kuang T."/>
            <person name="Xiang C."/>
            <person name="Zhu J.K."/>
            <person name="Oliver M.J."/>
            <person name="He Y."/>
        </authorList>
    </citation>
    <scope>NUCLEOTIDE SEQUENCE [LARGE SCALE GENOMIC DNA]</scope>
    <source>
        <strain evidence="10">cv. XS01</strain>
    </source>
</reference>
<dbReference type="InterPro" id="IPR050626">
    <property type="entry name" value="Peptidase_M16"/>
</dbReference>
<comment type="similarity">
    <text evidence="1">Belongs to the peptidase M16 family.</text>
</comment>
<proteinExistence type="inferred from homology"/>
<evidence type="ECO:0000259" key="7">
    <source>
        <dbReference type="Pfam" id="PF05193"/>
    </source>
</evidence>
<evidence type="ECO:0000256" key="6">
    <source>
        <dbReference type="ARBA" id="ARBA00023049"/>
    </source>
</evidence>
<evidence type="ECO:0000256" key="2">
    <source>
        <dbReference type="ARBA" id="ARBA00022670"/>
    </source>
</evidence>
<dbReference type="InterPro" id="IPR011249">
    <property type="entry name" value="Metalloenz_LuxS/M16"/>
</dbReference>
<dbReference type="Pfam" id="PF16187">
    <property type="entry name" value="Peptidase_M16_M"/>
    <property type="match status" value="1"/>
</dbReference>
<dbReference type="Proteomes" id="UP000250235">
    <property type="component" value="Unassembled WGS sequence"/>
</dbReference>
<dbReference type="Pfam" id="PF05193">
    <property type="entry name" value="Peptidase_M16_C"/>
    <property type="match status" value="1"/>
</dbReference>
<accession>A0A2Z7CFE2</accession>
<name>A0A2Z7CFE2_9LAMI</name>
<dbReference type="EMBL" id="KQ998209">
    <property type="protein sequence ID" value="KZV43058.1"/>
    <property type="molecule type" value="Genomic_DNA"/>
</dbReference>
<evidence type="ECO:0000256" key="1">
    <source>
        <dbReference type="ARBA" id="ARBA00007261"/>
    </source>
</evidence>
<feature type="domain" description="Peptidase M16 C-terminal" evidence="7">
    <location>
        <begin position="8"/>
        <end position="69"/>
    </location>
</feature>
<dbReference type="AlphaFoldDB" id="A0A2Z7CFE2"/>
<gene>
    <name evidence="9" type="ORF">F511_04450</name>
</gene>
<evidence type="ECO:0000313" key="9">
    <source>
        <dbReference type="EMBL" id="KZV43058.1"/>
    </source>
</evidence>
<evidence type="ECO:0000313" key="10">
    <source>
        <dbReference type="Proteomes" id="UP000250235"/>
    </source>
</evidence>
<sequence length="254" mass="28899">MSSMICAGWSTSLSAGESDWTYDFSFFKIVIDLTDAGHEHFEDIVALLFKYINLLQQSGPCKWILDELAAICETAFHYQDKIRPIEYVVNVAFNMQFYPPKDWLVGSSLPSKFNPGIIQSALKELSPYTVRIFWESTKFEGFTDSVEPWYGTAYTVARLSGSTVEWVNAAPQEDLHLPSPNVFIPTDLSLKTVPDQVTVVGYNHKLKILPDTVIQRIAYFEVKPERFTVIKVCESYCQIFLKTISRSNSFICSI</sequence>
<dbReference type="InterPro" id="IPR032632">
    <property type="entry name" value="Peptidase_M16_M"/>
</dbReference>
<dbReference type="GO" id="GO:0043171">
    <property type="term" value="P:peptide catabolic process"/>
    <property type="evidence" value="ECO:0007669"/>
    <property type="project" value="TreeGrafter"/>
</dbReference>
<keyword evidence="2" id="KW-0645">Protease</keyword>
<dbReference type="Gene3D" id="3.30.830.10">
    <property type="entry name" value="Metalloenzyme, LuxS/M16 peptidase-like"/>
    <property type="match status" value="2"/>
</dbReference>